<reference evidence="2" key="1">
    <citation type="submission" date="2021-05" db="EMBL/GenBank/DDBJ databases">
        <authorList>
            <person name="Alioto T."/>
            <person name="Alioto T."/>
            <person name="Gomez Garrido J."/>
        </authorList>
    </citation>
    <scope>NUCLEOTIDE SEQUENCE</scope>
</reference>
<proteinExistence type="predicted"/>
<accession>A0A8D8VHH5</accession>
<feature type="transmembrane region" description="Helical" evidence="1">
    <location>
        <begin position="246"/>
        <end position="267"/>
    </location>
</feature>
<dbReference type="InterPro" id="IPR039720">
    <property type="entry name" value="TMEM94"/>
</dbReference>
<feature type="transmembrane region" description="Helical" evidence="1">
    <location>
        <begin position="429"/>
        <end position="453"/>
    </location>
</feature>
<dbReference type="PANTHER" id="PTHR13219:SF6">
    <property type="entry name" value="TRANSMEMBRANE PROTEIN 94"/>
    <property type="match status" value="1"/>
</dbReference>
<dbReference type="AlphaFoldDB" id="A0A8D8VHH5"/>
<feature type="transmembrane region" description="Helical" evidence="1">
    <location>
        <begin position="369"/>
        <end position="391"/>
    </location>
</feature>
<dbReference type="Gene3D" id="1.20.1110.10">
    <property type="entry name" value="Calcium-transporting ATPase, transmembrane domain"/>
    <property type="match status" value="1"/>
</dbReference>
<evidence type="ECO:0000313" key="2">
    <source>
        <dbReference type="EMBL" id="CAG6722827.1"/>
    </source>
</evidence>
<protein>
    <submittedName>
        <fullName evidence="2">Transmembrane protein 94</fullName>
    </submittedName>
</protein>
<feature type="transmembrane region" description="Helical" evidence="1">
    <location>
        <begin position="215"/>
        <end position="240"/>
    </location>
</feature>
<organism evidence="2">
    <name type="scientific">Cacopsylla melanoneura</name>
    <dbReference type="NCBI Taxonomy" id="428564"/>
    <lineage>
        <taxon>Eukaryota</taxon>
        <taxon>Metazoa</taxon>
        <taxon>Ecdysozoa</taxon>
        <taxon>Arthropoda</taxon>
        <taxon>Hexapoda</taxon>
        <taxon>Insecta</taxon>
        <taxon>Pterygota</taxon>
        <taxon>Neoptera</taxon>
        <taxon>Paraneoptera</taxon>
        <taxon>Hemiptera</taxon>
        <taxon>Sternorrhyncha</taxon>
        <taxon>Psylloidea</taxon>
        <taxon>Psyllidae</taxon>
        <taxon>Psyllinae</taxon>
        <taxon>Cacopsylla</taxon>
    </lineage>
</organism>
<keyword evidence="1" id="KW-1133">Transmembrane helix</keyword>
<dbReference type="SUPFAM" id="SSF81665">
    <property type="entry name" value="Calcium ATPase, transmembrane domain M"/>
    <property type="match status" value="1"/>
</dbReference>
<feature type="transmembrane region" description="Helical" evidence="1">
    <location>
        <begin position="403"/>
        <end position="423"/>
    </location>
</feature>
<keyword evidence="1" id="KW-0472">Membrane</keyword>
<dbReference type="PANTHER" id="PTHR13219">
    <property type="entry name" value="TRANSMEMBRANE PROTEIN 94"/>
    <property type="match status" value="1"/>
</dbReference>
<dbReference type="InterPro" id="IPR023298">
    <property type="entry name" value="ATPase_P-typ_TM_dom_sf"/>
</dbReference>
<sequence>MSVSAPNTCTEDQLDEVIVSSMASAGDSSPINNVTDDSIEEENLGEYKENYVPPHSIGSNSCLTEVTDQGEEEDGVGFDMSNRARLPRGIENIRPHLRLVDNVPLQVSLFTECNSDLTRQMLEIMQEYEQIICVVGSCANNENFAIFSQADISIAIEPLYPQVCQRIPVLPQHSTMSTESHTIRASTKLPQQFILNNSACSDKARLLMQRFWSCVQYWLCSVTFLSLLQFCSFLFFFPPILSLDGVVFLILIIVPVLSTSLVGTGFVDAKILRQATSRNHNNFNIETTFYILWCYGFKFLPSLISCIVFHFTLLSSNCHLLYSNSSSLPVNTTSSLFGCNSDNAHPSSSSHQWLIESSSQFRVLSSIQQLQLCLVIIHLCLISYSFVYRDYNVWTSRHYSNALWRITSSIILTGAALYAILMYTTDELVVMATGHVILFTLSGLLVFLVCEFIKLQEIEKNVRYQKRARLDFDTKLGMNSPF</sequence>
<name>A0A8D8VHH5_9HEMI</name>
<keyword evidence="1 2" id="KW-0812">Transmembrane</keyword>
<dbReference type="EMBL" id="HBUF01364530">
    <property type="protein sequence ID" value="CAG6722827.1"/>
    <property type="molecule type" value="Transcribed_RNA"/>
</dbReference>
<evidence type="ECO:0000256" key="1">
    <source>
        <dbReference type="SAM" id="Phobius"/>
    </source>
</evidence>
<feature type="transmembrane region" description="Helical" evidence="1">
    <location>
        <begin position="288"/>
        <end position="313"/>
    </location>
</feature>